<keyword evidence="3" id="KW-1185">Reference proteome</keyword>
<keyword evidence="1" id="KW-0732">Signal</keyword>
<evidence type="ECO:0000313" key="2">
    <source>
        <dbReference type="EMBL" id="RTG90517.1"/>
    </source>
</evidence>
<accession>A0A430QSA3</accession>
<dbReference type="AlphaFoldDB" id="A0A430QSA3"/>
<comment type="caution">
    <text evidence="2">The sequence shown here is derived from an EMBL/GenBank/DDBJ whole genome shotgun (WGS) entry which is preliminary data.</text>
</comment>
<dbReference type="Proteomes" id="UP000290809">
    <property type="component" value="Unassembled WGS sequence"/>
</dbReference>
<sequence length="189" mass="22256">MGESRNTKIFISLSLAIAICFTVVAIAEDKTLTGECYIIMKCFIFNFNELNCTEKRDSSLVSFILCNCESHNMDEDSHFVIIYNCMPKLNNDFVNDVIVVCDCIYSEDNYSLMYMLYYQRDYVLSKLFQLSHECSATFQLMVIRRYFGFVSACCIRIHVYFLLRSDWFSYLQIMNVMKMEHYLPSIKLN</sequence>
<feature type="signal peptide" evidence="1">
    <location>
        <begin position="1"/>
        <end position="27"/>
    </location>
</feature>
<name>A0A430QSA3_SCHBO</name>
<evidence type="ECO:0000313" key="3">
    <source>
        <dbReference type="Proteomes" id="UP000290809"/>
    </source>
</evidence>
<reference evidence="2 3" key="1">
    <citation type="journal article" date="2019" name="PLoS Pathog.">
        <title>Genome sequence of the bovine parasite Schistosoma bovis Tanzania.</title>
        <authorList>
            <person name="Oey H."/>
            <person name="Zakrzewski M."/>
            <person name="Gobert G."/>
            <person name="Gravermann K."/>
            <person name="Stoye J."/>
            <person name="Jones M."/>
            <person name="Mcmanus D."/>
            <person name="Krause L."/>
        </authorList>
    </citation>
    <scope>NUCLEOTIDE SEQUENCE [LARGE SCALE GENOMIC DNA]</scope>
    <source>
        <strain evidence="2 3">TAN1997</strain>
    </source>
</reference>
<feature type="chain" id="PRO_5019144436" evidence="1">
    <location>
        <begin position="28"/>
        <end position="189"/>
    </location>
</feature>
<protein>
    <submittedName>
        <fullName evidence="2">Uncharacterized protein</fullName>
    </submittedName>
</protein>
<organism evidence="2 3">
    <name type="scientific">Schistosoma bovis</name>
    <name type="common">Blood fluke</name>
    <dbReference type="NCBI Taxonomy" id="6184"/>
    <lineage>
        <taxon>Eukaryota</taxon>
        <taxon>Metazoa</taxon>
        <taxon>Spiralia</taxon>
        <taxon>Lophotrochozoa</taxon>
        <taxon>Platyhelminthes</taxon>
        <taxon>Trematoda</taxon>
        <taxon>Digenea</taxon>
        <taxon>Strigeidida</taxon>
        <taxon>Schistosomatoidea</taxon>
        <taxon>Schistosomatidae</taxon>
        <taxon>Schistosoma</taxon>
    </lineage>
</organism>
<gene>
    <name evidence="2" type="ORF">DC041_0009024</name>
</gene>
<proteinExistence type="predicted"/>
<dbReference type="EMBL" id="QMKO01001440">
    <property type="protein sequence ID" value="RTG90517.1"/>
    <property type="molecule type" value="Genomic_DNA"/>
</dbReference>
<evidence type="ECO:0000256" key="1">
    <source>
        <dbReference type="SAM" id="SignalP"/>
    </source>
</evidence>